<evidence type="ECO:0000256" key="5">
    <source>
        <dbReference type="ARBA" id="ARBA00022490"/>
    </source>
</evidence>
<dbReference type="GO" id="GO:0006427">
    <property type="term" value="P:histidyl-tRNA aminoacylation"/>
    <property type="evidence" value="ECO:0007669"/>
    <property type="project" value="TreeGrafter"/>
</dbReference>
<dbReference type="CDD" id="cd00773">
    <property type="entry name" value="HisRS-like_core"/>
    <property type="match status" value="1"/>
</dbReference>
<feature type="binding site" evidence="10">
    <location>
        <position position="272"/>
    </location>
    <ligand>
        <name>L-histidine</name>
        <dbReference type="ChEBI" id="CHEBI:57595"/>
    </ligand>
</feature>
<dbReference type="STRING" id="84035.SAMN05660742_10242"/>
<keyword evidence="13" id="KW-0808">Transferase</keyword>
<dbReference type="InterPro" id="IPR045864">
    <property type="entry name" value="aa-tRNA-synth_II/BPL/LPL"/>
</dbReference>
<sequence>MHKNEFMLEIPYGTRDLLPKEAAKKREIEAALAGTFYKWGYDEIVTPTIEYLDTLTIGNGRSVEPHMFKFFDKSNRTLALRHEMTTPIARVAASRLKDEKLPLKLSYISSVYRYEQAQTGRQCEFYQAGVELMGIPNATADAEVIALAIEGLRQAGLKDFQICLGQVEFINGIMEQVKLSPEQQDEIRYMMEKRDLVGLGTIIDQTNLSQNSKDILKKIPVLHGKTEMLKQAYNMVVNEQSKRALDNLTEIYNLLKVYGVESYVNFDLGVIRDFAYYTGMVFEAYTPGLGFPLCGGGRYDHMLSDFGNACPATGFALGIERIMLAIDRQGLPEKNSQKQFYVAYAEGNVEKAIERVNQLRKQGNTAELALLGQSEKEAKAYQIDKNYVECVYIV</sequence>
<feature type="binding site" evidence="10">
    <location>
        <begin position="83"/>
        <end position="85"/>
    </location>
    <ligand>
        <name>L-histidine</name>
        <dbReference type="ChEBI" id="CHEBI:57595"/>
    </ligand>
</feature>
<dbReference type="InterPro" id="IPR004516">
    <property type="entry name" value="HisRS/HisZ"/>
</dbReference>
<comment type="subcellular location">
    <subcellularLocation>
        <location evidence="1 9">Cytoplasm</location>
    </subcellularLocation>
</comment>
<keyword evidence="13" id="KW-0328">Glycosyltransferase</keyword>
<protein>
    <recommendedName>
        <fullName evidence="4 9">ATP phosphoribosyltransferase regulatory subunit</fullName>
    </recommendedName>
</protein>
<keyword evidence="7 9" id="KW-0368">Histidine biosynthesis</keyword>
<comment type="pathway">
    <text evidence="2 9">Amino-acid biosynthesis; L-histidine biosynthesis; L-histidine from 5-phospho-alpha-D-ribose 1-diphosphate: step 1/9.</text>
</comment>
<keyword evidence="11" id="KW-0175">Coiled coil</keyword>
<evidence type="ECO:0000256" key="8">
    <source>
        <dbReference type="ARBA" id="ARBA00025246"/>
    </source>
</evidence>
<feature type="binding site" evidence="10">
    <location>
        <position position="127"/>
    </location>
    <ligand>
        <name>L-histidine</name>
        <dbReference type="ChEBI" id="CHEBI:57595"/>
    </ligand>
</feature>
<name>A0A1H6UZI8_9FIRM</name>
<dbReference type="InterPro" id="IPR006195">
    <property type="entry name" value="aa-tRNA-synth_II"/>
</dbReference>
<feature type="binding site" evidence="10">
    <location>
        <position position="131"/>
    </location>
    <ligand>
        <name>L-histidine</name>
        <dbReference type="ChEBI" id="CHEBI:57595"/>
    </ligand>
</feature>
<proteinExistence type="inferred from homology"/>
<dbReference type="PIRSF" id="PIRSF001549">
    <property type="entry name" value="His-tRNA_synth"/>
    <property type="match status" value="1"/>
</dbReference>
<dbReference type="PROSITE" id="PS50862">
    <property type="entry name" value="AA_TRNA_LIGASE_II"/>
    <property type="match status" value="1"/>
</dbReference>
<feature type="domain" description="Aminoacyl-transfer RNA synthetases class-II family profile" evidence="12">
    <location>
        <begin position="13"/>
        <end position="326"/>
    </location>
</feature>
<evidence type="ECO:0000256" key="4">
    <source>
        <dbReference type="ARBA" id="ARBA00020397"/>
    </source>
</evidence>
<dbReference type="HAMAP" id="MF_00125">
    <property type="entry name" value="HisZ"/>
    <property type="match status" value="1"/>
</dbReference>
<comment type="miscellaneous">
    <text evidence="9">This function is generally fulfilled by the C-terminal part of HisG, which is missing in some bacteria such as this one.</text>
</comment>
<gene>
    <name evidence="9" type="primary">hisZ</name>
    <name evidence="13" type="ORF">SAMN05660742_10242</name>
</gene>
<dbReference type="GO" id="GO:0004821">
    <property type="term" value="F:histidine-tRNA ligase activity"/>
    <property type="evidence" value="ECO:0007669"/>
    <property type="project" value="TreeGrafter"/>
</dbReference>
<dbReference type="GO" id="GO:0016757">
    <property type="term" value="F:glycosyltransferase activity"/>
    <property type="evidence" value="ECO:0007669"/>
    <property type="project" value="UniProtKB-KW"/>
</dbReference>
<evidence type="ECO:0000256" key="7">
    <source>
        <dbReference type="ARBA" id="ARBA00023102"/>
    </source>
</evidence>
<keyword evidence="6 9" id="KW-0028">Amino-acid biosynthesis</keyword>
<dbReference type="SUPFAM" id="SSF55681">
    <property type="entry name" value="Class II aaRS and biotin synthetases"/>
    <property type="match status" value="1"/>
</dbReference>
<organism evidence="13 14">
    <name type="scientific">Propionispira arboris</name>
    <dbReference type="NCBI Taxonomy" id="84035"/>
    <lineage>
        <taxon>Bacteria</taxon>
        <taxon>Bacillati</taxon>
        <taxon>Bacillota</taxon>
        <taxon>Negativicutes</taxon>
        <taxon>Selenomonadales</taxon>
        <taxon>Selenomonadaceae</taxon>
        <taxon>Propionispira</taxon>
    </lineage>
</organism>
<dbReference type="Proteomes" id="UP000199662">
    <property type="component" value="Unassembled WGS sequence"/>
</dbReference>
<comment type="similarity">
    <text evidence="3 9">Belongs to the class-II aminoacyl-tRNA synthetase family. HisZ subfamily.</text>
</comment>
<comment type="function">
    <text evidence="8 9">Required for the first step of histidine biosynthesis. May allow the feedback regulation of ATP phosphoribosyltransferase activity by histidine.</text>
</comment>
<keyword evidence="14" id="KW-1185">Reference proteome</keyword>
<feature type="coiled-coil region" evidence="11">
    <location>
        <begin position="342"/>
        <end position="369"/>
    </location>
</feature>
<dbReference type="AlphaFoldDB" id="A0A1H6UZI8"/>
<accession>A0A1H6UZI8</accession>
<dbReference type="RefSeq" id="WP_091828787.1">
    <property type="nucleotide sequence ID" value="NZ_FNZK01000002.1"/>
</dbReference>
<dbReference type="UniPathway" id="UPA00031">
    <property type="reaction ID" value="UER00006"/>
</dbReference>
<dbReference type="PANTHER" id="PTHR43707">
    <property type="entry name" value="HISTIDYL-TRNA SYNTHETASE"/>
    <property type="match status" value="1"/>
</dbReference>
<evidence type="ECO:0000256" key="1">
    <source>
        <dbReference type="ARBA" id="ARBA00004496"/>
    </source>
</evidence>
<dbReference type="NCBIfam" id="TIGR00443">
    <property type="entry name" value="hisZ_biosyn_reg"/>
    <property type="match status" value="1"/>
</dbReference>
<dbReference type="GO" id="GO:0005737">
    <property type="term" value="C:cytoplasm"/>
    <property type="evidence" value="ECO:0007669"/>
    <property type="project" value="UniProtKB-SubCell"/>
</dbReference>
<evidence type="ECO:0000256" key="6">
    <source>
        <dbReference type="ARBA" id="ARBA00022605"/>
    </source>
</evidence>
<dbReference type="InterPro" id="IPR004517">
    <property type="entry name" value="HisZ"/>
</dbReference>
<dbReference type="Pfam" id="PF13393">
    <property type="entry name" value="tRNA-synt_His"/>
    <property type="match status" value="1"/>
</dbReference>
<comment type="subunit">
    <text evidence="9">Heteromultimer composed of HisG and HisZ subunits.</text>
</comment>
<evidence type="ECO:0000256" key="9">
    <source>
        <dbReference type="HAMAP-Rule" id="MF_00125"/>
    </source>
</evidence>
<dbReference type="InterPro" id="IPR041715">
    <property type="entry name" value="HisRS-like_core"/>
</dbReference>
<dbReference type="EMBL" id="FNZK01000002">
    <property type="protein sequence ID" value="SEI95017.1"/>
    <property type="molecule type" value="Genomic_DNA"/>
</dbReference>
<feature type="binding site" evidence="10">
    <location>
        <begin position="276"/>
        <end position="277"/>
    </location>
    <ligand>
        <name>L-histidine</name>
        <dbReference type="ChEBI" id="CHEBI:57595"/>
    </ligand>
</feature>
<dbReference type="GO" id="GO:0140096">
    <property type="term" value="F:catalytic activity, acting on a protein"/>
    <property type="evidence" value="ECO:0007669"/>
    <property type="project" value="UniProtKB-ARBA"/>
</dbReference>
<dbReference type="GO" id="GO:0000105">
    <property type="term" value="P:L-histidine biosynthetic process"/>
    <property type="evidence" value="ECO:0007669"/>
    <property type="project" value="UniProtKB-UniRule"/>
</dbReference>
<evidence type="ECO:0000256" key="3">
    <source>
        <dbReference type="ARBA" id="ARBA00005539"/>
    </source>
</evidence>
<evidence type="ECO:0000259" key="12">
    <source>
        <dbReference type="PROSITE" id="PS50862"/>
    </source>
</evidence>
<reference evidence="13 14" key="1">
    <citation type="submission" date="2016-10" db="EMBL/GenBank/DDBJ databases">
        <authorList>
            <person name="de Groot N.N."/>
        </authorList>
    </citation>
    <scope>NUCLEOTIDE SEQUENCE [LARGE SCALE GENOMIC DNA]</scope>
    <source>
        <strain evidence="13 14">DSM 2179</strain>
    </source>
</reference>
<feature type="binding site" evidence="10">
    <location>
        <position position="113"/>
    </location>
    <ligand>
        <name>L-histidine</name>
        <dbReference type="ChEBI" id="CHEBI:57595"/>
    </ligand>
</feature>
<dbReference type="Gene3D" id="3.30.930.10">
    <property type="entry name" value="Bira Bifunctional Protein, Domain 2"/>
    <property type="match status" value="1"/>
</dbReference>
<evidence type="ECO:0000313" key="14">
    <source>
        <dbReference type="Proteomes" id="UP000199662"/>
    </source>
</evidence>
<dbReference type="PANTHER" id="PTHR43707:SF6">
    <property type="entry name" value="ATP PHOSPHORIBOSYLTRANSFERASE REGULATORY SUBUNIT"/>
    <property type="match status" value="1"/>
</dbReference>
<evidence type="ECO:0000313" key="13">
    <source>
        <dbReference type="EMBL" id="SEI95017.1"/>
    </source>
</evidence>
<evidence type="ECO:0000256" key="10">
    <source>
        <dbReference type="PIRSR" id="PIRSR001549-1"/>
    </source>
</evidence>
<evidence type="ECO:0000256" key="11">
    <source>
        <dbReference type="SAM" id="Coils"/>
    </source>
</evidence>
<keyword evidence="5 9" id="KW-0963">Cytoplasm</keyword>
<evidence type="ECO:0000256" key="2">
    <source>
        <dbReference type="ARBA" id="ARBA00004667"/>
    </source>
</evidence>